<dbReference type="Pfam" id="PF09229">
    <property type="entry name" value="Aha1_N"/>
    <property type="match status" value="1"/>
</dbReference>
<dbReference type="SUPFAM" id="SSF53474">
    <property type="entry name" value="alpha/beta-Hydrolases"/>
    <property type="match status" value="1"/>
</dbReference>
<organism evidence="10 11">
    <name type="scientific">Lasallia pustulata</name>
    <dbReference type="NCBI Taxonomy" id="136370"/>
    <lineage>
        <taxon>Eukaryota</taxon>
        <taxon>Fungi</taxon>
        <taxon>Dikarya</taxon>
        <taxon>Ascomycota</taxon>
        <taxon>Pezizomycotina</taxon>
        <taxon>Lecanoromycetes</taxon>
        <taxon>OSLEUM clade</taxon>
        <taxon>Umbilicariomycetidae</taxon>
        <taxon>Umbilicariales</taxon>
        <taxon>Umbilicariaceae</taxon>
        <taxon>Lasallia</taxon>
    </lineage>
</organism>
<dbReference type="AlphaFoldDB" id="A0A1W5CR84"/>
<dbReference type="PRINTS" id="PR00724">
    <property type="entry name" value="CRBOXYPTASEC"/>
</dbReference>
<dbReference type="EMBL" id="FWEW01000026">
    <property type="protein sequence ID" value="SLM33358.1"/>
    <property type="molecule type" value="Genomic_DNA"/>
</dbReference>
<feature type="signal peptide" evidence="8">
    <location>
        <begin position="1"/>
        <end position="27"/>
    </location>
</feature>
<dbReference type="Gene3D" id="3.15.10.20">
    <property type="entry name" value="Activator of Hsp90 ATPase Aha1, N-terminal domain"/>
    <property type="match status" value="1"/>
</dbReference>
<dbReference type="PROSITE" id="PS00560">
    <property type="entry name" value="CARBOXYPEPT_SER_HIS"/>
    <property type="match status" value="1"/>
</dbReference>
<feature type="compositionally biased region" description="Low complexity" evidence="7">
    <location>
        <begin position="897"/>
        <end position="914"/>
    </location>
</feature>
<dbReference type="InterPro" id="IPR029058">
    <property type="entry name" value="AB_hydrolase_fold"/>
</dbReference>
<feature type="region of interest" description="Disordered" evidence="7">
    <location>
        <begin position="689"/>
        <end position="709"/>
    </location>
</feature>
<dbReference type="GO" id="GO:0006508">
    <property type="term" value="P:proteolysis"/>
    <property type="evidence" value="ECO:0007669"/>
    <property type="project" value="UniProtKB-KW"/>
</dbReference>
<feature type="region of interest" description="Disordered" evidence="7">
    <location>
        <begin position="883"/>
        <end position="932"/>
    </location>
</feature>
<feature type="domain" description="Activator of Hsp90 ATPase AHSA1-like N-terminal" evidence="9">
    <location>
        <begin position="749"/>
        <end position="882"/>
    </location>
</feature>
<dbReference type="Proteomes" id="UP000192927">
    <property type="component" value="Unassembled WGS sequence"/>
</dbReference>
<sequence length="1067" mass="115223">MRLFRFSSNALVFTLTGLLLQSTVTFGQFPPPPANITTIKSPVDGNITIAFKTPPIGTCTTVFSTQKQYTGYIHLPPFTLTASQQNYSINTFFWFIEARNNPSTAPLTIYINGGPGSSSMVGLFQENGPCQVVEITEGQIGTQAREWGWDRSSNVIYVDQPNMVGFSYDVLTNGSLDLLASALDFPPSTVPFRQSAYSFLNGTFSSNNSSATANTTEIAAHAIWHMLQAFLGAFPQYNPGSQSNSTQPGVVGINLFAESYGGKYGPAFAAFWEQQNLLRSTGFIPRNKTLEIRLTSLGIMQGCVDDLIQGPFYPIFGYNNTYGIQAISLVDQQTAANSFLSADGCQQQIEACRNAVNLSDPLNDGDVATVDDICKSAQLNCNKDVIGPYQASGRNVYDIRQLDPDPFPPSAYLEYLNSAVVQAAIGTPVNYTESNSAVSNAFLQTGDYDRGGYIEDMAYLLAIGVRVALIYGDADYLCNWLGGEAVSFSVAAKSPSHSPFYSAGYAAIVVNDTYVGGAVRQFGNLSFSRIYDAGHLIPAYQPETAFTVFTRVIMGTDLSTGKAVKLTSFGTTGSANATHTNSAPPQNSPTCWVRNIGNTCTNEQKLMIQNSQGVIINGVLYDSADDWQAPAPSVVVQAGVPGTVPSAMTATTAAASMSSATSAATTTSNALTVFLELSNIHCHLEFATITPKPSRPPSRAQPKRERLAVGVGASNKPVAIRSSRQLDQGPLSCAHEMVLHNPNNWHWVNKDVAPWAREYLEKNLTTISAKEGDVSAKLSKIVSMDGDVDVSQRKGKVITLFDVKLQLEYEGSTEEEEDVTGSITIPEVAHDTEEDEYVFEIDIHSDSSAKQPVKDLVRSKIVPQIRKVLVKLAPALIAEHGKDIQHAPGSGPSSGNATPLTTISSSSTAAQTNAKPSSAQTQTSGKGPLVNVTSLNSTEEFRTTATELYTTFTDPARLAAFTRSPPRAFTGAHPGGKFELFGGNVSGEFVELTEPTKIVQKWRLGQWPEGHYSRLEIGFDQNDSEGVTIMRVAWDGVPVGQEEVTRRNWGEYYVRSIKTTFGFGTIL</sequence>
<evidence type="ECO:0000259" key="9">
    <source>
        <dbReference type="SMART" id="SM01000"/>
    </source>
</evidence>
<dbReference type="Gene3D" id="3.30.530.20">
    <property type="match status" value="1"/>
</dbReference>
<dbReference type="Pfam" id="PF08327">
    <property type="entry name" value="AHSA1"/>
    <property type="match status" value="1"/>
</dbReference>
<feature type="chain" id="PRO_5043657837" evidence="8">
    <location>
        <begin position="28"/>
        <end position="1067"/>
    </location>
</feature>
<comment type="similarity">
    <text evidence="2">Belongs to the peptidase S10 family.</text>
</comment>
<dbReference type="SMART" id="SM01000">
    <property type="entry name" value="Aha1_N"/>
    <property type="match status" value="1"/>
</dbReference>
<accession>A0A1W5CR84</accession>
<dbReference type="PANTHER" id="PTHR13009:SF22">
    <property type="entry name" value="LD43819P"/>
    <property type="match status" value="1"/>
</dbReference>
<protein>
    <submittedName>
        <fullName evidence="10">Carboxypeptidase s1</fullName>
    </submittedName>
</protein>
<feature type="compositionally biased region" description="Polar residues" evidence="7">
    <location>
        <begin position="915"/>
        <end position="932"/>
    </location>
</feature>
<evidence type="ECO:0000256" key="6">
    <source>
        <dbReference type="ARBA" id="ARBA00023180"/>
    </source>
</evidence>
<comment type="similarity">
    <text evidence="1">Belongs to the AHA1 family.</text>
</comment>
<proteinExistence type="inferred from homology"/>
<dbReference type="CDD" id="cd08892">
    <property type="entry name" value="SRPBCC_Aha1"/>
    <property type="match status" value="1"/>
</dbReference>
<evidence type="ECO:0000256" key="7">
    <source>
        <dbReference type="SAM" id="MobiDB-lite"/>
    </source>
</evidence>
<evidence type="ECO:0000313" key="10">
    <source>
        <dbReference type="EMBL" id="SLM33358.1"/>
    </source>
</evidence>
<dbReference type="GO" id="GO:0004185">
    <property type="term" value="F:serine-type carboxypeptidase activity"/>
    <property type="evidence" value="ECO:0007669"/>
    <property type="project" value="InterPro"/>
</dbReference>
<keyword evidence="3 10" id="KW-0121">Carboxypeptidase</keyword>
<dbReference type="GO" id="GO:0051087">
    <property type="term" value="F:protein-folding chaperone binding"/>
    <property type="evidence" value="ECO:0007669"/>
    <property type="project" value="InterPro"/>
</dbReference>
<evidence type="ECO:0000256" key="3">
    <source>
        <dbReference type="ARBA" id="ARBA00022645"/>
    </source>
</evidence>
<evidence type="ECO:0000256" key="5">
    <source>
        <dbReference type="ARBA" id="ARBA00022801"/>
    </source>
</evidence>
<dbReference type="PROSITE" id="PS00131">
    <property type="entry name" value="CARBOXYPEPT_SER_SER"/>
    <property type="match status" value="1"/>
</dbReference>
<dbReference type="SUPFAM" id="SSF55961">
    <property type="entry name" value="Bet v1-like"/>
    <property type="match status" value="1"/>
</dbReference>
<dbReference type="InterPro" id="IPR036338">
    <property type="entry name" value="Aha1"/>
</dbReference>
<dbReference type="SUPFAM" id="SSF103111">
    <property type="entry name" value="Activator of Hsp90 ATPase, Aha1"/>
    <property type="match status" value="1"/>
</dbReference>
<dbReference type="InterPro" id="IPR015310">
    <property type="entry name" value="AHSA1-like_N"/>
</dbReference>
<dbReference type="PANTHER" id="PTHR13009">
    <property type="entry name" value="HEAT SHOCK PROTEIN 90 HSP90 CO-CHAPERONE AHA-1"/>
    <property type="match status" value="1"/>
</dbReference>
<evidence type="ECO:0000256" key="8">
    <source>
        <dbReference type="SAM" id="SignalP"/>
    </source>
</evidence>
<keyword evidence="6" id="KW-0325">Glycoprotein</keyword>
<name>A0A1W5CR84_9LECA</name>
<keyword evidence="4" id="KW-0645">Protease</keyword>
<keyword evidence="11" id="KW-1185">Reference proteome</keyword>
<keyword evidence="5" id="KW-0378">Hydrolase</keyword>
<dbReference type="InterPro" id="IPR033124">
    <property type="entry name" value="Ser_caboxypep_his_AS"/>
</dbReference>
<dbReference type="GO" id="GO:0005829">
    <property type="term" value="C:cytosol"/>
    <property type="evidence" value="ECO:0007669"/>
    <property type="project" value="TreeGrafter"/>
</dbReference>
<dbReference type="InterPro" id="IPR018202">
    <property type="entry name" value="Ser_caboxypep_ser_AS"/>
</dbReference>
<evidence type="ECO:0000256" key="4">
    <source>
        <dbReference type="ARBA" id="ARBA00022670"/>
    </source>
</evidence>
<evidence type="ECO:0000256" key="1">
    <source>
        <dbReference type="ARBA" id="ARBA00006817"/>
    </source>
</evidence>
<dbReference type="GO" id="GO:0001671">
    <property type="term" value="F:ATPase activator activity"/>
    <property type="evidence" value="ECO:0007669"/>
    <property type="project" value="InterPro"/>
</dbReference>
<dbReference type="Gene3D" id="3.40.50.1820">
    <property type="entry name" value="alpha/beta hydrolase"/>
    <property type="match status" value="1"/>
</dbReference>
<dbReference type="InterPro" id="IPR023393">
    <property type="entry name" value="START-like_dom_sf"/>
</dbReference>
<keyword evidence="8" id="KW-0732">Signal</keyword>
<reference evidence="11" key="1">
    <citation type="submission" date="2017-03" db="EMBL/GenBank/DDBJ databases">
        <authorList>
            <person name="Sharma R."/>
            <person name="Thines M."/>
        </authorList>
    </citation>
    <scope>NUCLEOTIDE SEQUENCE [LARGE SCALE GENOMIC DNA]</scope>
</reference>
<evidence type="ECO:0000256" key="2">
    <source>
        <dbReference type="ARBA" id="ARBA00009431"/>
    </source>
</evidence>
<dbReference type="GO" id="GO:0006457">
    <property type="term" value="P:protein folding"/>
    <property type="evidence" value="ECO:0007669"/>
    <property type="project" value="TreeGrafter"/>
</dbReference>
<dbReference type="InterPro" id="IPR013538">
    <property type="entry name" value="ASHA1/2-like_C"/>
</dbReference>
<dbReference type="InterPro" id="IPR001563">
    <property type="entry name" value="Peptidase_S10"/>
</dbReference>
<dbReference type="Pfam" id="PF00450">
    <property type="entry name" value="Peptidase_S10"/>
    <property type="match status" value="1"/>
</dbReference>
<evidence type="ECO:0000313" key="11">
    <source>
        <dbReference type="Proteomes" id="UP000192927"/>
    </source>
</evidence>